<organism evidence="2 3">
    <name type="scientific">Streptococcus sobrinus W1703</name>
    <dbReference type="NCBI Taxonomy" id="1227275"/>
    <lineage>
        <taxon>Bacteria</taxon>
        <taxon>Bacillati</taxon>
        <taxon>Bacillota</taxon>
        <taxon>Bacilli</taxon>
        <taxon>Lactobacillales</taxon>
        <taxon>Streptococcaceae</taxon>
        <taxon>Streptococcus</taxon>
    </lineage>
</organism>
<accession>U2KNE9</accession>
<name>U2KNE9_9STRE</name>
<feature type="region of interest" description="Disordered" evidence="1">
    <location>
        <begin position="26"/>
        <end position="47"/>
    </location>
</feature>
<dbReference type="AlphaFoldDB" id="U2KNE9"/>
<dbReference type="HOGENOM" id="CLU_3173907_0_0_9"/>
<dbReference type="Proteomes" id="UP000016617">
    <property type="component" value="Unassembled WGS sequence"/>
</dbReference>
<reference evidence="2 3" key="1">
    <citation type="submission" date="2013-06" db="EMBL/GenBank/DDBJ databases">
        <authorList>
            <person name="Weinstock G."/>
            <person name="Sodergren E."/>
            <person name="Lobos E.A."/>
            <person name="Fulton L."/>
            <person name="Fulton R."/>
            <person name="Courtney L."/>
            <person name="Fronick C."/>
            <person name="O'Laughlin M."/>
            <person name="Godfrey J."/>
            <person name="Wilson R.M."/>
            <person name="Miner T."/>
            <person name="Farmer C."/>
            <person name="Delehaunty K."/>
            <person name="Cordes M."/>
            <person name="Minx P."/>
            <person name="Tomlinson C."/>
            <person name="Chen J."/>
            <person name="Wollam A."/>
            <person name="Pepin K.H."/>
            <person name="Bhonagiri V."/>
            <person name="Zhang X."/>
            <person name="Warren W."/>
            <person name="Mitreva M."/>
            <person name="Mardis E.R."/>
            <person name="Wilson R.K."/>
        </authorList>
    </citation>
    <scope>NUCLEOTIDE SEQUENCE [LARGE SCALE GENOMIC DNA]</scope>
    <source>
        <strain evidence="2 3">W1703</strain>
    </source>
</reference>
<evidence type="ECO:0000313" key="2">
    <source>
        <dbReference type="EMBL" id="ERJ76373.1"/>
    </source>
</evidence>
<protein>
    <submittedName>
        <fullName evidence="2">Uncharacterized protein</fullName>
    </submittedName>
</protein>
<gene>
    <name evidence="2" type="ORF">HMPREF1557_01068</name>
</gene>
<evidence type="ECO:0000313" key="3">
    <source>
        <dbReference type="Proteomes" id="UP000016617"/>
    </source>
</evidence>
<feature type="compositionally biased region" description="Polar residues" evidence="1">
    <location>
        <begin position="26"/>
        <end position="40"/>
    </location>
</feature>
<comment type="caution">
    <text evidence="2">The sequence shown here is derived from an EMBL/GenBank/DDBJ whole genome shotgun (WGS) entry which is preliminary data.</text>
</comment>
<evidence type="ECO:0000256" key="1">
    <source>
        <dbReference type="SAM" id="MobiDB-lite"/>
    </source>
</evidence>
<dbReference type="EMBL" id="AWVA01000066">
    <property type="protein sequence ID" value="ERJ76373.1"/>
    <property type="molecule type" value="Genomic_DNA"/>
</dbReference>
<proteinExistence type="predicted"/>
<sequence length="47" mass="5213">MVQASLLFNRKQLTQGLIECLCHRGQGQQSGRPLKKQSSLRGGLENC</sequence>